<comment type="subcellular location">
    <subcellularLocation>
        <location evidence="2">Cytoplasm</location>
    </subcellularLocation>
    <subcellularLocation>
        <location evidence="1">Nucleus</location>
    </subcellularLocation>
</comment>
<feature type="compositionally biased region" description="Low complexity" evidence="9">
    <location>
        <begin position="71"/>
        <end position="83"/>
    </location>
</feature>
<evidence type="ECO:0000256" key="4">
    <source>
        <dbReference type="ARBA" id="ARBA00022490"/>
    </source>
</evidence>
<feature type="region of interest" description="Disordered" evidence="9">
    <location>
        <begin position="238"/>
        <end position="301"/>
    </location>
</feature>
<evidence type="ECO:0000256" key="3">
    <source>
        <dbReference type="ARBA" id="ARBA00006922"/>
    </source>
</evidence>
<dbReference type="OrthoDB" id="2359117at2759"/>
<evidence type="ECO:0000256" key="1">
    <source>
        <dbReference type="ARBA" id="ARBA00004123"/>
    </source>
</evidence>
<comment type="caution">
    <text evidence="10">The sequence shown here is derived from an EMBL/GenBank/DDBJ whole genome shotgun (WGS) entry which is preliminary data.</text>
</comment>
<sequence>MHTLTGAPDDTDTSLSSIIIGKPASHLAVLPTSQESLLSVSPSSGTGTAFRSFYSSSNLSQSTNADTEFTSPASSNGPSSQSQEFDSSQTTQKSSARKRDEHAQMFAPLVDTDIVPRTGVTASSPMSADFPVLTPGSKRTASGAVKSNGFIAECSPKTISEHRRTMSVDSAGAPVRVGELSAQLRTRLSYALVKVQNGWEKRSIGELEELPSQRGSLVPAPTPSTVLRCRRISSISEGSGPRIILPDRDTPSYNPSVEIPDESPKSNGPVLAPAAEIGPRRKRRSSAAHHPPPLLSSSQRKYYSDLSNFKTSPRTPTIGVNPRAGILRMPSQQAEKDAVDTLLFMSSPKNSNRVPHSSLDAQPSPLRTEMAAARRVVFANPHNGQPVPIRNVAEDIKLKSAEGKLTAFGSEYRAPVKVDRDRSRPAS</sequence>
<evidence type="ECO:0000256" key="2">
    <source>
        <dbReference type="ARBA" id="ARBA00004496"/>
    </source>
</evidence>
<keyword evidence="7" id="KW-0804">Transcription</keyword>
<evidence type="ECO:0000256" key="9">
    <source>
        <dbReference type="SAM" id="MobiDB-lite"/>
    </source>
</evidence>
<dbReference type="GO" id="GO:0033309">
    <property type="term" value="C:SBF transcription complex"/>
    <property type="evidence" value="ECO:0007669"/>
    <property type="project" value="TreeGrafter"/>
</dbReference>
<accession>A0A9P4JJ18</accession>
<evidence type="ECO:0000256" key="5">
    <source>
        <dbReference type="ARBA" id="ARBA00022491"/>
    </source>
</evidence>
<organism evidence="10 11">
    <name type="scientific">Delitschia confertaspora ATCC 74209</name>
    <dbReference type="NCBI Taxonomy" id="1513339"/>
    <lineage>
        <taxon>Eukaryota</taxon>
        <taxon>Fungi</taxon>
        <taxon>Dikarya</taxon>
        <taxon>Ascomycota</taxon>
        <taxon>Pezizomycotina</taxon>
        <taxon>Dothideomycetes</taxon>
        <taxon>Pleosporomycetidae</taxon>
        <taxon>Pleosporales</taxon>
        <taxon>Delitschiaceae</taxon>
        <taxon>Delitschia</taxon>
    </lineage>
</organism>
<keyword evidence="5" id="KW-0678">Repressor</keyword>
<dbReference type="GO" id="GO:0003712">
    <property type="term" value="F:transcription coregulator activity"/>
    <property type="evidence" value="ECO:0007669"/>
    <property type="project" value="TreeGrafter"/>
</dbReference>
<dbReference type="InterPro" id="IPR039198">
    <property type="entry name" value="Srl3/Whi5"/>
</dbReference>
<dbReference type="InterPro" id="IPR013734">
    <property type="entry name" value="TF_Nrm1/Whi5"/>
</dbReference>
<feature type="compositionally biased region" description="Polar residues" evidence="9">
    <location>
        <begin position="84"/>
        <end position="94"/>
    </location>
</feature>
<dbReference type="AlphaFoldDB" id="A0A9P4JJ18"/>
<feature type="region of interest" description="Disordered" evidence="9">
    <location>
        <begin position="57"/>
        <end position="100"/>
    </location>
</feature>
<dbReference type="PANTHER" id="PTHR28246:SF1">
    <property type="entry name" value="G1-SPECIFIC TRANSCRIPTIONAL REPRESSOR WHI5-RELATED"/>
    <property type="match status" value="1"/>
</dbReference>
<proteinExistence type="inferred from homology"/>
<name>A0A9P4JJ18_9PLEO</name>
<keyword evidence="4" id="KW-0963">Cytoplasm</keyword>
<evidence type="ECO:0000256" key="8">
    <source>
        <dbReference type="ARBA" id="ARBA00023242"/>
    </source>
</evidence>
<reference evidence="10" key="1">
    <citation type="journal article" date="2020" name="Stud. Mycol.">
        <title>101 Dothideomycetes genomes: a test case for predicting lifestyles and emergence of pathogens.</title>
        <authorList>
            <person name="Haridas S."/>
            <person name="Albert R."/>
            <person name="Binder M."/>
            <person name="Bloem J."/>
            <person name="Labutti K."/>
            <person name="Salamov A."/>
            <person name="Andreopoulos B."/>
            <person name="Baker S."/>
            <person name="Barry K."/>
            <person name="Bills G."/>
            <person name="Bluhm B."/>
            <person name="Cannon C."/>
            <person name="Castanera R."/>
            <person name="Culley D."/>
            <person name="Daum C."/>
            <person name="Ezra D."/>
            <person name="Gonzalez J."/>
            <person name="Henrissat B."/>
            <person name="Kuo A."/>
            <person name="Liang C."/>
            <person name="Lipzen A."/>
            <person name="Lutzoni F."/>
            <person name="Magnuson J."/>
            <person name="Mondo S."/>
            <person name="Nolan M."/>
            <person name="Ohm R."/>
            <person name="Pangilinan J."/>
            <person name="Park H.-J."/>
            <person name="Ramirez L."/>
            <person name="Alfaro M."/>
            <person name="Sun H."/>
            <person name="Tritt A."/>
            <person name="Yoshinaga Y."/>
            <person name="Zwiers L.-H."/>
            <person name="Turgeon B."/>
            <person name="Goodwin S."/>
            <person name="Spatafora J."/>
            <person name="Crous P."/>
            <person name="Grigoriev I."/>
        </authorList>
    </citation>
    <scope>NUCLEOTIDE SEQUENCE</scope>
    <source>
        <strain evidence="10">ATCC 74209</strain>
    </source>
</reference>
<keyword evidence="11" id="KW-1185">Reference proteome</keyword>
<dbReference type="EMBL" id="ML994170">
    <property type="protein sequence ID" value="KAF2198109.1"/>
    <property type="molecule type" value="Genomic_DNA"/>
</dbReference>
<dbReference type="Pfam" id="PF08528">
    <property type="entry name" value="Whi5"/>
    <property type="match status" value="1"/>
</dbReference>
<comment type="similarity">
    <text evidence="3">Belongs to the WHI5/NRM1 family.</text>
</comment>
<protein>
    <submittedName>
        <fullName evidence="10">Uncharacterized protein</fullName>
    </submittedName>
</protein>
<feature type="compositionally biased region" description="Polar residues" evidence="9">
    <location>
        <begin position="57"/>
        <end position="70"/>
    </location>
</feature>
<keyword evidence="8" id="KW-0539">Nucleus</keyword>
<keyword evidence="6" id="KW-0805">Transcription regulation</keyword>
<evidence type="ECO:0000313" key="11">
    <source>
        <dbReference type="Proteomes" id="UP000799536"/>
    </source>
</evidence>
<gene>
    <name evidence="10" type="ORF">GQ43DRAFT_423169</name>
</gene>
<dbReference type="GO" id="GO:0005737">
    <property type="term" value="C:cytoplasm"/>
    <property type="evidence" value="ECO:0007669"/>
    <property type="project" value="UniProtKB-SubCell"/>
</dbReference>
<dbReference type="GO" id="GO:0000082">
    <property type="term" value="P:G1/S transition of mitotic cell cycle"/>
    <property type="evidence" value="ECO:0007669"/>
    <property type="project" value="InterPro"/>
</dbReference>
<evidence type="ECO:0000256" key="6">
    <source>
        <dbReference type="ARBA" id="ARBA00023015"/>
    </source>
</evidence>
<evidence type="ECO:0000256" key="7">
    <source>
        <dbReference type="ARBA" id="ARBA00023163"/>
    </source>
</evidence>
<dbReference type="Proteomes" id="UP000799536">
    <property type="component" value="Unassembled WGS sequence"/>
</dbReference>
<dbReference type="PANTHER" id="PTHR28246">
    <property type="entry name" value="G1-SPECIFIC TRANSCRIPTIONAL REPRESSOR WHI5-RELATED"/>
    <property type="match status" value="1"/>
</dbReference>
<evidence type="ECO:0000313" key="10">
    <source>
        <dbReference type="EMBL" id="KAF2198109.1"/>
    </source>
</evidence>